<accession>A0A2R5FSJ8</accession>
<dbReference type="Proteomes" id="UP000245124">
    <property type="component" value="Unassembled WGS sequence"/>
</dbReference>
<gene>
    <name evidence="1" type="ORF">NIES4072_24560</name>
</gene>
<reference evidence="1 2" key="1">
    <citation type="submission" date="2017-06" db="EMBL/GenBank/DDBJ databases">
        <title>Genome sequencing of cyanobaciteial culture collection at National Institute for Environmental Studies (NIES).</title>
        <authorList>
            <person name="Hirose Y."/>
            <person name="Shimura Y."/>
            <person name="Fujisawa T."/>
            <person name="Nakamura Y."/>
            <person name="Kawachi M."/>
        </authorList>
    </citation>
    <scope>NUCLEOTIDE SEQUENCE [LARGE SCALE GENOMIC DNA]</scope>
    <source>
        <strain evidence="1 2">NIES-4072</strain>
    </source>
</reference>
<evidence type="ECO:0000313" key="1">
    <source>
        <dbReference type="EMBL" id="GBG18791.1"/>
    </source>
</evidence>
<name>A0A2R5FSJ8_NOSCO</name>
<dbReference type="AlphaFoldDB" id="A0A2R5FSJ8"/>
<protein>
    <submittedName>
        <fullName evidence="1">Uncharacterized protein</fullName>
    </submittedName>
</protein>
<sequence>MTCTERLALTCAERSRKESKWRSRTRIENDLADLANTELEKADFWADYFKQIADLTLIKYEYSSWL</sequence>
<dbReference type="EMBL" id="BDUD01000001">
    <property type="protein sequence ID" value="GBG18791.1"/>
    <property type="molecule type" value="Genomic_DNA"/>
</dbReference>
<dbReference type="RefSeq" id="WP_109008734.1">
    <property type="nucleotide sequence ID" value="NZ_BDUD01000001.1"/>
</dbReference>
<organism evidence="1 2">
    <name type="scientific">Nostoc commune NIES-4072</name>
    <dbReference type="NCBI Taxonomy" id="2005467"/>
    <lineage>
        <taxon>Bacteria</taxon>
        <taxon>Bacillati</taxon>
        <taxon>Cyanobacteriota</taxon>
        <taxon>Cyanophyceae</taxon>
        <taxon>Nostocales</taxon>
        <taxon>Nostocaceae</taxon>
        <taxon>Nostoc</taxon>
    </lineage>
</organism>
<evidence type="ECO:0000313" key="2">
    <source>
        <dbReference type="Proteomes" id="UP000245124"/>
    </source>
</evidence>
<proteinExistence type="predicted"/>
<comment type="caution">
    <text evidence="1">The sequence shown here is derived from an EMBL/GenBank/DDBJ whole genome shotgun (WGS) entry which is preliminary data.</text>
</comment>
<keyword evidence="2" id="KW-1185">Reference proteome</keyword>